<evidence type="ECO:0000313" key="1">
    <source>
        <dbReference type="EMBL" id="KAF9019310.1"/>
    </source>
</evidence>
<keyword evidence="3" id="KW-1185">Reference proteome</keyword>
<sequence length="133" mass="14656">MGGFVEKAEDADILFHAGIPVWLVRAAADCANARVDKVANVITEDPSQRIKLHTGYLLNCADEEPSHDLIYIGLANKTERYSAMAAYIRLQFQGPSLFGSSNPLRVSSDRGTRWRGTKMAMARESTCKSGSEY</sequence>
<organism evidence="2 3">
    <name type="scientific">Rhodocollybia butyracea</name>
    <dbReference type="NCBI Taxonomy" id="206335"/>
    <lineage>
        <taxon>Eukaryota</taxon>
        <taxon>Fungi</taxon>
        <taxon>Dikarya</taxon>
        <taxon>Basidiomycota</taxon>
        <taxon>Agaricomycotina</taxon>
        <taxon>Agaricomycetes</taxon>
        <taxon>Agaricomycetidae</taxon>
        <taxon>Agaricales</taxon>
        <taxon>Marasmiineae</taxon>
        <taxon>Omphalotaceae</taxon>
        <taxon>Rhodocollybia</taxon>
    </lineage>
</organism>
<protein>
    <submittedName>
        <fullName evidence="2">Uncharacterized protein</fullName>
    </submittedName>
</protein>
<gene>
    <name evidence="2" type="ORF">BDP27DRAFT_1235529</name>
    <name evidence="1" type="ORF">BDP27DRAFT_1250849</name>
</gene>
<dbReference type="EMBL" id="JADNRY010000208">
    <property type="protein sequence ID" value="KAF9061276.1"/>
    <property type="molecule type" value="Genomic_DNA"/>
</dbReference>
<proteinExistence type="predicted"/>
<reference evidence="2" key="1">
    <citation type="submission" date="2020-11" db="EMBL/GenBank/DDBJ databases">
        <authorList>
            <consortium name="DOE Joint Genome Institute"/>
            <person name="Ahrendt S."/>
            <person name="Riley R."/>
            <person name="Andreopoulos W."/>
            <person name="Labutti K."/>
            <person name="Pangilinan J."/>
            <person name="Ruiz-Duenas F.J."/>
            <person name="Barrasa J.M."/>
            <person name="Sanchez-Garcia M."/>
            <person name="Camarero S."/>
            <person name="Miyauchi S."/>
            <person name="Serrano A."/>
            <person name="Linde D."/>
            <person name="Babiker R."/>
            <person name="Drula E."/>
            <person name="Ayuso-Fernandez I."/>
            <person name="Pacheco R."/>
            <person name="Padilla G."/>
            <person name="Ferreira P."/>
            <person name="Barriuso J."/>
            <person name="Kellner H."/>
            <person name="Castanera R."/>
            <person name="Alfaro M."/>
            <person name="Ramirez L."/>
            <person name="Pisabarro A.G."/>
            <person name="Kuo A."/>
            <person name="Tritt A."/>
            <person name="Lipzen A."/>
            <person name="He G."/>
            <person name="Yan M."/>
            <person name="Ng V."/>
            <person name="Cullen D."/>
            <person name="Martin F."/>
            <person name="Rosso M.-N."/>
            <person name="Henrissat B."/>
            <person name="Hibbett D."/>
            <person name="Martinez A.T."/>
            <person name="Grigoriev I.V."/>
        </authorList>
    </citation>
    <scope>NUCLEOTIDE SEQUENCE</scope>
    <source>
        <strain evidence="2">AH 40177</strain>
    </source>
</reference>
<dbReference type="EMBL" id="JADNRY010001224">
    <property type="protein sequence ID" value="KAF9019310.1"/>
    <property type="molecule type" value="Genomic_DNA"/>
</dbReference>
<dbReference type="AlphaFoldDB" id="A0A9P5TZX6"/>
<dbReference type="OrthoDB" id="2634326at2759"/>
<accession>A0A9P5TZX6</accession>
<comment type="caution">
    <text evidence="2">The sequence shown here is derived from an EMBL/GenBank/DDBJ whole genome shotgun (WGS) entry which is preliminary data.</text>
</comment>
<evidence type="ECO:0000313" key="3">
    <source>
        <dbReference type="Proteomes" id="UP000772434"/>
    </source>
</evidence>
<dbReference type="Proteomes" id="UP000772434">
    <property type="component" value="Unassembled WGS sequence"/>
</dbReference>
<name>A0A9P5TZX6_9AGAR</name>
<evidence type="ECO:0000313" key="2">
    <source>
        <dbReference type="EMBL" id="KAF9061276.1"/>
    </source>
</evidence>